<reference evidence="2 3" key="1">
    <citation type="submission" date="2019-08" db="EMBL/GenBank/DDBJ databases">
        <authorList>
            <person name="Peeters C."/>
        </authorList>
    </citation>
    <scope>NUCLEOTIDE SEQUENCE [LARGE SCALE GENOMIC DNA]</scope>
    <source>
        <strain evidence="2 3">LMG 31107</strain>
    </source>
</reference>
<dbReference type="AlphaFoldDB" id="A0A5E4W355"/>
<gene>
    <name evidence="2" type="ORF">PCE31107_02976</name>
</gene>
<accession>A0A5E4W355</accession>
<sequence>MNRNSNAEVQQPAATSTDKVSVSIRRSNGHMFVEIRSDGHDMSLRTDNGTAAELRAIATEMQEDAKRRLSRAAFILEGADALDRVAQAQMAA</sequence>
<dbReference type="RefSeq" id="WP_150609410.1">
    <property type="nucleotide sequence ID" value="NZ_CABPRY010000006.1"/>
</dbReference>
<feature type="region of interest" description="Disordered" evidence="1">
    <location>
        <begin position="1"/>
        <end position="22"/>
    </location>
</feature>
<evidence type="ECO:0000313" key="2">
    <source>
        <dbReference type="EMBL" id="VVE17585.1"/>
    </source>
</evidence>
<dbReference type="EMBL" id="CABPRY010000006">
    <property type="protein sequence ID" value="VVE17585.1"/>
    <property type="molecule type" value="Genomic_DNA"/>
</dbReference>
<name>A0A5E4W355_9BURK</name>
<dbReference type="Proteomes" id="UP000396788">
    <property type="component" value="Unassembled WGS sequence"/>
</dbReference>
<protein>
    <submittedName>
        <fullName evidence="2">Uncharacterized protein</fullName>
    </submittedName>
</protein>
<evidence type="ECO:0000313" key="3">
    <source>
        <dbReference type="Proteomes" id="UP000396788"/>
    </source>
</evidence>
<organism evidence="2 3">
    <name type="scientific">Pandoraea cepalis</name>
    <dbReference type="NCBI Taxonomy" id="2508294"/>
    <lineage>
        <taxon>Bacteria</taxon>
        <taxon>Pseudomonadati</taxon>
        <taxon>Pseudomonadota</taxon>
        <taxon>Betaproteobacteria</taxon>
        <taxon>Burkholderiales</taxon>
        <taxon>Burkholderiaceae</taxon>
        <taxon>Pandoraea</taxon>
    </lineage>
</organism>
<proteinExistence type="predicted"/>
<evidence type="ECO:0000256" key="1">
    <source>
        <dbReference type="SAM" id="MobiDB-lite"/>
    </source>
</evidence>